<reference evidence="2 3" key="1">
    <citation type="submission" date="2019-07" db="EMBL/GenBank/DDBJ databases">
        <title>Whole genome shotgun sequence of Skermanella aerolata NBRC 106429.</title>
        <authorList>
            <person name="Hosoyama A."/>
            <person name="Uohara A."/>
            <person name="Ohji S."/>
            <person name="Ichikawa N."/>
        </authorList>
    </citation>
    <scope>NUCLEOTIDE SEQUENCE [LARGE SCALE GENOMIC DNA]</scope>
    <source>
        <strain evidence="2 3">NBRC 106429</strain>
    </source>
</reference>
<protein>
    <recommendedName>
        <fullName evidence="4">Lipoprotein</fullName>
    </recommendedName>
</protein>
<feature type="signal peptide" evidence="1">
    <location>
        <begin position="1"/>
        <end position="22"/>
    </location>
</feature>
<name>A0A512DWI6_9PROT</name>
<keyword evidence="3" id="KW-1185">Reference proteome</keyword>
<dbReference type="PROSITE" id="PS51257">
    <property type="entry name" value="PROKAR_LIPOPROTEIN"/>
    <property type="match status" value="1"/>
</dbReference>
<evidence type="ECO:0000256" key="1">
    <source>
        <dbReference type="SAM" id="SignalP"/>
    </source>
</evidence>
<organism evidence="2 3">
    <name type="scientific">Skermanella aerolata</name>
    <dbReference type="NCBI Taxonomy" id="393310"/>
    <lineage>
        <taxon>Bacteria</taxon>
        <taxon>Pseudomonadati</taxon>
        <taxon>Pseudomonadota</taxon>
        <taxon>Alphaproteobacteria</taxon>
        <taxon>Rhodospirillales</taxon>
        <taxon>Azospirillaceae</taxon>
        <taxon>Skermanella</taxon>
    </lineage>
</organism>
<comment type="caution">
    <text evidence="2">The sequence shown here is derived from an EMBL/GenBank/DDBJ whole genome shotgun (WGS) entry which is preliminary data.</text>
</comment>
<evidence type="ECO:0008006" key="4">
    <source>
        <dbReference type="Google" id="ProtNLM"/>
    </source>
</evidence>
<proteinExistence type="predicted"/>
<evidence type="ECO:0000313" key="3">
    <source>
        <dbReference type="Proteomes" id="UP000321523"/>
    </source>
</evidence>
<keyword evidence="1" id="KW-0732">Signal</keyword>
<dbReference type="EMBL" id="BJYZ01000023">
    <property type="protein sequence ID" value="GEO40806.1"/>
    <property type="molecule type" value="Genomic_DNA"/>
</dbReference>
<dbReference type="AlphaFoldDB" id="A0A512DWI6"/>
<accession>A0A512DWI6</accession>
<dbReference type="Proteomes" id="UP000321523">
    <property type="component" value="Unassembled WGS sequence"/>
</dbReference>
<sequence length="46" mass="4691">MTAVLRCLWPAALLFAVLLAGCAGPVSVSAKGGSASDTEWRVGIPF</sequence>
<feature type="chain" id="PRO_5022121492" description="Lipoprotein" evidence="1">
    <location>
        <begin position="23"/>
        <end position="46"/>
    </location>
</feature>
<evidence type="ECO:0000313" key="2">
    <source>
        <dbReference type="EMBL" id="GEO40806.1"/>
    </source>
</evidence>
<gene>
    <name evidence="2" type="ORF">SAE02_49540</name>
</gene>